<name>A0ABX6ITJ9_9CHLA</name>
<gene>
    <name evidence="1" type="primary">hypothetical protein</name>
    <name evidence="1" type="ORF">Chls_785</name>
</gene>
<accession>A0ABX6ITJ9</accession>
<keyword evidence="2" id="KW-1185">Reference proteome</keyword>
<organism evidence="1 2">
    <name type="scientific">Chlamydia suis</name>
    <dbReference type="NCBI Taxonomy" id="83559"/>
    <lineage>
        <taxon>Bacteria</taxon>
        <taxon>Pseudomonadati</taxon>
        <taxon>Chlamydiota</taxon>
        <taxon>Chlamydiia</taxon>
        <taxon>Chlamydiales</taxon>
        <taxon>Chlamydiaceae</taxon>
        <taxon>Chlamydia/Chlamydophila group</taxon>
        <taxon>Chlamydia</taxon>
    </lineage>
</organism>
<reference evidence="1" key="1">
    <citation type="submission" date="2019-01" db="EMBL/GenBank/DDBJ databases">
        <title>Whole genome sequencing and annotation enables comparative genome analysis that reveals unique features of the Chlamydia suis R19 Genome.</title>
        <authorList>
            <person name="Dimond Z.E."/>
        </authorList>
    </citation>
    <scope>NUCLEOTIDE SEQUENCE [LARGE SCALE GENOMIC DNA]</scope>
    <source>
        <strain evidence="1">R19</strain>
    </source>
</reference>
<evidence type="ECO:0000313" key="1">
    <source>
        <dbReference type="EMBL" id="QHP83660.1"/>
    </source>
</evidence>
<protein>
    <submittedName>
        <fullName evidence="1">Uncharacterized protein</fullName>
    </submittedName>
</protein>
<sequence length="65" mass="7472">MIARFSQEICKIFEGGQCLLIYCFNVSFYLVCDESGEFAIFLSLPPFSSLVSRNCKKIYKGLFQK</sequence>
<evidence type="ECO:0000313" key="2">
    <source>
        <dbReference type="Proteomes" id="UP000512184"/>
    </source>
</evidence>
<dbReference type="Proteomes" id="UP000512184">
    <property type="component" value="Chromosome"/>
</dbReference>
<proteinExistence type="predicted"/>
<dbReference type="EMBL" id="CP035278">
    <property type="protein sequence ID" value="QHP83660.1"/>
    <property type="molecule type" value="Genomic_DNA"/>
</dbReference>